<evidence type="ECO:0000256" key="2">
    <source>
        <dbReference type="SAM" id="Phobius"/>
    </source>
</evidence>
<dbReference type="EMBL" id="ML976659">
    <property type="protein sequence ID" value="KAF1978744.1"/>
    <property type="molecule type" value="Genomic_DNA"/>
</dbReference>
<keyword evidence="2" id="KW-1133">Transmembrane helix</keyword>
<evidence type="ECO:0000313" key="4">
    <source>
        <dbReference type="Proteomes" id="UP000800036"/>
    </source>
</evidence>
<name>A0A6A5VN58_9PLEO</name>
<feature type="region of interest" description="Disordered" evidence="1">
    <location>
        <begin position="1"/>
        <end position="24"/>
    </location>
</feature>
<gene>
    <name evidence="3" type="ORF">BU23DRAFT_647143</name>
</gene>
<reference evidence="3" key="1">
    <citation type="journal article" date="2020" name="Stud. Mycol.">
        <title>101 Dothideomycetes genomes: a test case for predicting lifestyles and emergence of pathogens.</title>
        <authorList>
            <person name="Haridas S."/>
            <person name="Albert R."/>
            <person name="Binder M."/>
            <person name="Bloem J."/>
            <person name="Labutti K."/>
            <person name="Salamov A."/>
            <person name="Andreopoulos B."/>
            <person name="Baker S."/>
            <person name="Barry K."/>
            <person name="Bills G."/>
            <person name="Bluhm B."/>
            <person name="Cannon C."/>
            <person name="Castanera R."/>
            <person name="Culley D."/>
            <person name="Daum C."/>
            <person name="Ezra D."/>
            <person name="Gonzalez J."/>
            <person name="Henrissat B."/>
            <person name="Kuo A."/>
            <person name="Liang C."/>
            <person name="Lipzen A."/>
            <person name="Lutzoni F."/>
            <person name="Magnuson J."/>
            <person name="Mondo S."/>
            <person name="Nolan M."/>
            <person name="Ohm R."/>
            <person name="Pangilinan J."/>
            <person name="Park H.-J."/>
            <person name="Ramirez L."/>
            <person name="Alfaro M."/>
            <person name="Sun H."/>
            <person name="Tritt A."/>
            <person name="Yoshinaga Y."/>
            <person name="Zwiers L.-H."/>
            <person name="Turgeon B."/>
            <person name="Goodwin S."/>
            <person name="Spatafora J."/>
            <person name="Crous P."/>
            <person name="Grigoriev I."/>
        </authorList>
    </citation>
    <scope>NUCLEOTIDE SEQUENCE</scope>
    <source>
        <strain evidence="3">CBS 107.79</strain>
    </source>
</reference>
<organism evidence="3 4">
    <name type="scientific">Bimuria novae-zelandiae CBS 107.79</name>
    <dbReference type="NCBI Taxonomy" id="1447943"/>
    <lineage>
        <taxon>Eukaryota</taxon>
        <taxon>Fungi</taxon>
        <taxon>Dikarya</taxon>
        <taxon>Ascomycota</taxon>
        <taxon>Pezizomycotina</taxon>
        <taxon>Dothideomycetes</taxon>
        <taxon>Pleosporomycetidae</taxon>
        <taxon>Pleosporales</taxon>
        <taxon>Massarineae</taxon>
        <taxon>Didymosphaeriaceae</taxon>
        <taxon>Bimuria</taxon>
    </lineage>
</organism>
<proteinExistence type="predicted"/>
<keyword evidence="2" id="KW-0472">Membrane</keyword>
<keyword evidence="2" id="KW-0812">Transmembrane</keyword>
<protein>
    <submittedName>
        <fullName evidence="3">Uncharacterized protein</fullName>
    </submittedName>
</protein>
<dbReference type="AlphaFoldDB" id="A0A6A5VN58"/>
<dbReference type="OrthoDB" id="3800069at2759"/>
<evidence type="ECO:0000256" key="1">
    <source>
        <dbReference type="SAM" id="MobiDB-lite"/>
    </source>
</evidence>
<sequence length="109" mass="12417">MASDHSIEAVTTLPSQRPRMHAPMKDHYPLPARLENAITSYSVHLIMALITLPTLIWHISSTHIHDDYGMPDDWVEKFDTTQFTSKRGLLWGFLFAVVSLRTPASPQNF</sequence>
<evidence type="ECO:0000313" key="3">
    <source>
        <dbReference type="EMBL" id="KAF1978744.1"/>
    </source>
</evidence>
<keyword evidence="4" id="KW-1185">Reference proteome</keyword>
<feature type="transmembrane region" description="Helical" evidence="2">
    <location>
        <begin position="38"/>
        <end position="60"/>
    </location>
</feature>
<dbReference type="Proteomes" id="UP000800036">
    <property type="component" value="Unassembled WGS sequence"/>
</dbReference>
<accession>A0A6A5VN58</accession>